<proteinExistence type="predicted"/>
<dbReference type="EMBL" id="CAJFCJ010000015">
    <property type="protein sequence ID" value="CAD5121770.1"/>
    <property type="molecule type" value="Genomic_DNA"/>
</dbReference>
<dbReference type="InterPro" id="IPR023238">
    <property type="entry name" value="FAM175"/>
</dbReference>
<name>A0A7I8VZM9_9ANNE</name>
<dbReference type="PRINTS" id="PR02051">
    <property type="entry name" value="PROTEINF175"/>
</dbReference>
<dbReference type="GO" id="GO:0008017">
    <property type="term" value="F:microtubule binding"/>
    <property type="evidence" value="ECO:0007669"/>
    <property type="project" value="TreeGrafter"/>
</dbReference>
<accession>A0A7I8VZM9</accession>
<dbReference type="GO" id="GO:0008608">
    <property type="term" value="P:attachment of spindle microtubules to kinetochore"/>
    <property type="evidence" value="ECO:0007669"/>
    <property type="project" value="TreeGrafter"/>
</dbReference>
<dbReference type="CDD" id="cd23519">
    <property type="entry name" value="Abraxas-like_domain"/>
    <property type="match status" value="1"/>
</dbReference>
<protein>
    <submittedName>
        <fullName evidence="1">DgyrCDS10247</fullName>
    </submittedName>
</protein>
<reference evidence="1 2" key="1">
    <citation type="submission" date="2020-08" db="EMBL/GenBank/DDBJ databases">
        <authorList>
            <person name="Hejnol A."/>
        </authorList>
    </citation>
    <scope>NUCLEOTIDE SEQUENCE [LARGE SCALE GENOMIC DNA]</scope>
</reference>
<sequence length="333" mass="38416">MAIVEINGTILSQLLHDCTVNNAEGILFGEVVKSLQDEITDDDINERKEDIRIHITKILTCESYYSFSDRTGQVKKNKLQSLLDNKEKKDIIGWFTCRHNSTSRMSFREQALHLKFAEYARKDLDNFLFGLVIPSATDDSDVNSCNFDFRVKKKDYFHSLPLRIINLGQRNNQKKVEQYIPRYVKSTSPLITNSNSVFNEVSSEYHTSLKDLSKMQEEHIMNLNSTLHKEFVDLCNNAANQQLLVAQLEKELKALGICVENGIGSQEDDEKTHDNDRIELKELQHSPRLHRRHNLSSEELLIQLNDEPQIKKKTSLLENVDLSDIEDNDFVCS</sequence>
<organism evidence="1 2">
    <name type="scientific">Dimorphilus gyrociliatus</name>
    <dbReference type="NCBI Taxonomy" id="2664684"/>
    <lineage>
        <taxon>Eukaryota</taxon>
        <taxon>Metazoa</taxon>
        <taxon>Spiralia</taxon>
        <taxon>Lophotrochozoa</taxon>
        <taxon>Annelida</taxon>
        <taxon>Polychaeta</taxon>
        <taxon>Polychaeta incertae sedis</taxon>
        <taxon>Dinophilidae</taxon>
        <taxon>Dimorphilus</taxon>
    </lineage>
</organism>
<evidence type="ECO:0000313" key="2">
    <source>
        <dbReference type="Proteomes" id="UP000549394"/>
    </source>
</evidence>
<dbReference type="PANTHER" id="PTHR31728:SF5">
    <property type="entry name" value="OS07G0540200 PROTEIN"/>
    <property type="match status" value="1"/>
</dbReference>
<dbReference type="GO" id="GO:0031593">
    <property type="term" value="F:polyubiquitin modification-dependent protein binding"/>
    <property type="evidence" value="ECO:0007669"/>
    <property type="project" value="TreeGrafter"/>
</dbReference>
<comment type="caution">
    <text evidence="1">The sequence shown here is derived from an EMBL/GenBank/DDBJ whole genome shotgun (WGS) entry which is preliminary data.</text>
</comment>
<dbReference type="OrthoDB" id="6358435at2759"/>
<dbReference type="Pfam" id="PF21125">
    <property type="entry name" value="MPN_2A_DUB_like"/>
    <property type="match status" value="1"/>
</dbReference>
<dbReference type="Proteomes" id="UP000549394">
    <property type="component" value="Unassembled WGS sequence"/>
</dbReference>
<evidence type="ECO:0000313" key="1">
    <source>
        <dbReference type="EMBL" id="CAD5121770.1"/>
    </source>
</evidence>
<dbReference type="PANTHER" id="PTHR31728">
    <property type="entry name" value="ABRAXAS FAMILY MEMBER"/>
    <property type="match status" value="1"/>
</dbReference>
<dbReference type="GO" id="GO:0070536">
    <property type="term" value="P:protein K63-linked deubiquitination"/>
    <property type="evidence" value="ECO:0007669"/>
    <property type="project" value="TreeGrafter"/>
</dbReference>
<dbReference type="GO" id="GO:0005634">
    <property type="term" value="C:nucleus"/>
    <property type="evidence" value="ECO:0007669"/>
    <property type="project" value="TreeGrafter"/>
</dbReference>
<dbReference type="AlphaFoldDB" id="A0A7I8VZM9"/>
<dbReference type="GO" id="GO:0090307">
    <property type="term" value="P:mitotic spindle assembly"/>
    <property type="evidence" value="ECO:0007669"/>
    <property type="project" value="TreeGrafter"/>
</dbReference>
<keyword evidence="2" id="KW-1185">Reference proteome</keyword>
<gene>
    <name evidence="1" type="ORF">DGYR_LOCUS9678</name>
</gene>